<proteinExistence type="predicted"/>
<accession>A0A1M4DXY2</accession>
<dbReference type="AlphaFoldDB" id="A0A1M4DXY2"/>
<dbReference type="EMBL" id="LT559118">
    <property type="protein sequence ID" value="SBO91421.1"/>
    <property type="molecule type" value="Genomic_DNA"/>
</dbReference>
<sequence>MSLSQIVEVLVSEEEVTVVGRHTPSPEHEGSPAHYYYVLSKDGAALVRGSAEVVLPVSVPPDPAPETSWTAPPRPRPQELKEGMTVLATALGVIETTDPPGFHTLLWSQELPVTVMED</sequence>
<feature type="region of interest" description="Disordered" evidence="1">
    <location>
        <begin position="58"/>
        <end position="78"/>
    </location>
</feature>
<protein>
    <submittedName>
        <fullName evidence="2">Uncharacterized protein</fullName>
    </submittedName>
</protein>
<evidence type="ECO:0000256" key="1">
    <source>
        <dbReference type="SAM" id="MobiDB-lite"/>
    </source>
</evidence>
<evidence type="ECO:0000313" key="2">
    <source>
        <dbReference type="EMBL" id="SBO91421.1"/>
    </source>
</evidence>
<dbReference type="RefSeq" id="WP_225270804.1">
    <property type="nucleotide sequence ID" value="NZ_CP084058.1"/>
</dbReference>
<reference evidence="2" key="1">
    <citation type="submission" date="2016-04" db="EMBL/GenBank/DDBJ databases">
        <authorList>
            <person name="Evans L.H."/>
            <person name="Alamgir A."/>
            <person name="Owens N."/>
            <person name="Weber N.D."/>
            <person name="Virtaneva K."/>
            <person name="Barbian K."/>
            <person name="Babar A."/>
            <person name="Rosenke K."/>
        </authorList>
    </citation>
    <scope>NUCLEOTIDE SEQUENCE</scope>
    <source>
        <strain evidence="2">Nono1</strain>
    </source>
</reference>
<organism evidence="2">
    <name type="scientific">Nonomuraea gerenzanensis</name>
    <dbReference type="NCBI Taxonomy" id="93944"/>
    <lineage>
        <taxon>Bacteria</taxon>
        <taxon>Bacillati</taxon>
        <taxon>Actinomycetota</taxon>
        <taxon>Actinomycetes</taxon>
        <taxon>Streptosporangiales</taxon>
        <taxon>Streptosporangiaceae</taxon>
        <taxon>Nonomuraea</taxon>
    </lineage>
</organism>
<gene>
    <name evidence="2" type="ORF">BN4615_P935</name>
</gene>
<name>A0A1M4DXY2_9ACTN</name>